<dbReference type="Gene3D" id="3.30.1130.10">
    <property type="match status" value="1"/>
</dbReference>
<dbReference type="Gene3D" id="1.10.286.10">
    <property type="match status" value="1"/>
</dbReference>
<accession>A0A9D1L4R1</accession>
<feature type="binding site" evidence="6">
    <location>
        <position position="164"/>
    </location>
    <ligand>
        <name>Zn(2+)</name>
        <dbReference type="ChEBI" id="CHEBI:29105"/>
    </ligand>
</feature>
<dbReference type="GO" id="GO:0003934">
    <property type="term" value="F:GTP cyclohydrolase I activity"/>
    <property type="evidence" value="ECO:0007669"/>
    <property type="project" value="UniProtKB-UniRule"/>
</dbReference>
<dbReference type="NCBIfam" id="TIGR00063">
    <property type="entry name" value="folE"/>
    <property type="match status" value="1"/>
</dbReference>
<dbReference type="PROSITE" id="PS00859">
    <property type="entry name" value="GTP_CYCLOHYDROL_1_1"/>
    <property type="match status" value="1"/>
</dbReference>
<dbReference type="PANTHER" id="PTHR11109:SF7">
    <property type="entry name" value="GTP CYCLOHYDROLASE 1"/>
    <property type="match status" value="1"/>
</dbReference>
<dbReference type="GO" id="GO:0006730">
    <property type="term" value="P:one-carbon metabolic process"/>
    <property type="evidence" value="ECO:0007669"/>
    <property type="project" value="UniProtKB-UniRule"/>
</dbReference>
<dbReference type="EC" id="3.5.4.16" evidence="6"/>
<dbReference type="PANTHER" id="PTHR11109">
    <property type="entry name" value="GTP CYCLOHYDROLASE I"/>
    <property type="match status" value="1"/>
</dbReference>
<keyword evidence="6" id="KW-0862">Zinc</keyword>
<gene>
    <name evidence="6 8" type="primary">folE</name>
    <name evidence="8" type="ORF">IAD17_00150</name>
</gene>
<evidence type="ECO:0000256" key="4">
    <source>
        <dbReference type="ARBA" id="ARBA00022563"/>
    </source>
</evidence>
<feature type="binding site" evidence="6">
    <location>
        <position position="95"/>
    </location>
    <ligand>
        <name>Zn(2+)</name>
        <dbReference type="ChEBI" id="CHEBI:29105"/>
    </ligand>
</feature>
<keyword evidence="4 6" id="KW-0554">One-carbon metabolism</keyword>
<dbReference type="GO" id="GO:0008270">
    <property type="term" value="F:zinc ion binding"/>
    <property type="evidence" value="ECO:0007669"/>
    <property type="project" value="UniProtKB-UniRule"/>
</dbReference>
<dbReference type="InterPro" id="IPR020602">
    <property type="entry name" value="GTP_CycHdrlase_I_dom"/>
</dbReference>
<dbReference type="GO" id="GO:0005525">
    <property type="term" value="F:GTP binding"/>
    <property type="evidence" value="ECO:0007669"/>
    <property type="project" value="UniProtKB-KW"/>
</dbReference>
<evidence type="ECO:0000256" key="2">
    <source>
        <dbReference type="ARBA" id="ARBA00005080"/>
    </source>
</evidence>
<comment type="subunit">
    <text evidence="6">Homopolymer.</text>
</comment>
<keyword evidence="5 6" id="KW-0378">Hydrolase</keyword>
<comment type="similarity">
    <text evidence="3 6">Belongs to the GTP cyclohydrolase I family.</text>
</comment>
<keyword evidence="6" id="KW-0547">Nucleotide-binding</keyword>
<evidence type="ECO:0000256" key="5">
    <source>
        <dbReference type="ARBA" id="ARBA00022801"/>
    </source>
</evidence>
<keyword evidence="6" id="KW-0342">GTP-binding</keyword>
<dbReference type="Proteomes" id="UP000824078">
    <property type="component" value="Unassembled WGS sequence"/>
</dbReference>
<comment type="caution">
    <text evidence="8">The sequence shown here is derived from an EMBL/GenBank/DDBJ whole genome shotgun (WGS) entry which is preliminary data.</text>
</comment>
<proteinExistence type="inferred from homology"/>
<reference evidence="8" key="1">
    <citation type="submission" date="2020-10" db="EMBL/GenBank/DDBJ databases">
        <authorList>
            <person name="Gilroy R."/>
        </authorList>
    </citation>
    <scope>NUCLEOTIDE SEQUENCE</scope>
    <source>
        <strain evidence="8">ChiHjej12B11-29160</strain>
    </source>
</reference>
<dbReference type="InterPro" id="IPR043134">
    <property type="entry name" value="GTP-CH-I_N"/>
</dbReference>
<dbReference type="HAMAP" id="MF_00223">
    <property type="entry name" value="FolE"/>
    <property type="match status" value="1"/>
</dbReference>
<dbReference type="GO" id="GO:0046654">
    <property type="term" value="P:tetrahydrofolate biosynthetic process"/>
    <property type="evidence" value="ECO:0007669"/>
    <property type="project" value="UniProtKB-UniRule"/>
</dbReference>
<dbReference type="NCBIfam" id="NF006825">
    <property type="entry name" value="PRK09347.1-2"/>
    <property type="match status" value="1"/>
</dbReference>
<feature type="domain" description="GTP cyclohydrolase I" evidence="7">
    <location>
        <begin position="23"/>
        <end position="200"/>
    </location>
</feature>
<evidence type="ECO:0000256" key="6">
    <source>
        <dbReference type="HAMAP-Rule" id="MF_00223"/>
    </source>
</evidence>
<dbReference type="EMBL" id="DVMQ01000001">
    <property type="protein sequence ID" value="HIU23332.1"/>
    <property type="molecule type" value="Genomic_DNA"/>
</dbReference>
<dbReference type="GO" id="GO:0006729">
    <property type="term" value="P:tetrahydrobiopterin biosynthetic process"/>
    <property type="evidence" value="ECO:0007669"/>
    <property type="project" value="TreeGrafter"/>
</dbReference>
<name>A0A9D1L4R1_9ACTN</name>
<keyword evidence="6" id="KW-0479">Metal-binding</keyword>
<dbReference type="Pfam" id="PF01227">
    <property type="entry name" value="GTP_cyclohydroI"/>
    <property type="match status" value="1"/>
</dbReference>
<evidence type="ECO:0000313" key="9">
    <source>
        <dbReference type="Proteomes" id="UP000824078"/>
    </source>
</evidence>
<sequence length="206" mass="22492">MTNTDANTGDEQEFSPIDLPRARAAVRELLCAMGENPDRPGLVETPDRVARAAAEILSGQWEDPGAHLLKQFREEGNEELVIVKDIPFSSLCEHHLLPFVGKAHVAYIPRDGRITGLSKIARCVEGYAHRLQLQERLTSQIADALVRSLDPLGVLVVLEAEHTCMTMRGVRSAGALTVTSAVRGGLRRDARSRQEALRLIGLGGRA</sequence>
<evidence type="ECO:0000259" key="7">
    <source>
        <dbReference type="Pfam" id="PF01227"/>
    </source>
</evidence>
<dbReference type="NCBIfam" id="NF006826">
    <property type="entry name" value="PRK09347.1-3"/>
    <property type="match status" value="1"/>
</dbReference>
<protein>
    <recommendedName>
        <fullName evidence="6">GTP cyclohydrolase 1</fullName>
        <ecNumber evidence="6">3.5.4.16</ecNumber>
    </recommendedName>
    <alternativeName>
        <fullName evidence="6">GTP cyclohydrolase I</fullName>
        <shortName evidence="6">GTP-CH-I</shortName>
    </alternativeName>
</protein>
<feature type="binding site" evidence="6">
    <location>
        <position position="92"/>
    </location>
    <ligand>
        <name>Zn(2+)</name>
        <dbReference type="ChEBI" id="CHEBI:29105"/>
    </ligand>
</feature>
<evidence type="ECO:0000313" key="8">
    <source>
        <dbReference type="EMBL" id="HIU23332.1"/>
    </source>
</evidence>
<dbReference type="FunFam" id="3.30.1130.10:FF:000001">
    <property type="entry name" value="GTP cyclohydrolase 1"/>
    <property type="match status" value="1"/>
</dbReference>
<dbReference type="InterPro" id="IPR018234">
    <property type="entry name" value="GTP_CycHdrlase_I_CS"/>
</dbReference>
<dbReference type="FunFam" id="1.10.286.10:FF:000001">
    <property type="entry name" value="GTP cyclohydrolase 1"/>
    <property type="match status" value="1"/>
</dbReference>
<evidence type="ECO:0000256" key="3">
    <source>
        <dbReference type="ARBA" id="ARBA00008085"/>
    </source>
</evidence>
<comment type="catalytic activity">
    <reaction evidence="1 6">
        <text>GTP + H2O = 7,8-dihydroneopterin 3'-triphosphate + formate + H(+)</text>
        <dbReference type="Rhea" id="RHEA:17473"/>
        <dbReference type="ChEBI" id="CHEBI:15377"/>
        <dbReference type="ChEBI" id="CHEBI:15378"/>
        <dbReference type="ChEBI" id="CHEBI:15740"/>
        <dbReference type="ChEBI" id="CHEBI:37565"/>
        <dbReference type="ChEBI" id="CHEBI:58462"/>
        <dbReference type="EC" id="3.5.4.16"/>
    </reaction>
</comment>
<dbReference type="AlphaFoldDB" id="A0A9D1L4R1"/>
<dbReference type="InterPro" id="IPR001474">
    <property type="entry name" value="GTP_CycHdrlase_I"/>
</dbReference>
<dbReference type="GO" id="GO:0005737">
    <property type="term" value="C:cytoplasm"/>
    <property type="evidence" value="ECO:0007669"/>
    <property type="project" value="TreeGrafter"/>
</dbReference>
<comment type="pathway">
    <text evidence="2 6">Cofactor biosynthesis; 7,8-dihydroneopterin triphosphate biosynthesis; 7,8-dihydroneopterin triphosphate from GTP: step 1/1.</text>
</comment>
<organism evidence="8 9">
    <name type="scientific">Candidatus Coprovicinus avistercoris</name>
    <dbReference type="NCBI Taxonomy" id="2840754"/>
    <lineage>
        <taxon>Bacteria</taxon>
        <taxon>Bacillati</taxon>
        <taxon>Actinomycetota</taxon>
        <taxon>Coriobacteriia</taxon>
        <taxon>Coriobacteriales</taxon>
        <taxon>Coriobacteriaceae</taxon>
        <taxon>Coriobacteriaceae incertae sedis</taxon>
        <taxon>Candidatus Coprovicinus</taxon>
    </lineage>
</organism>
<dbReference type="InterPro" id="IPR043133">
    <property type="entry name" value="GTP-CH-I_C/QueF"/>
</dbReference>
<evidence type="ECO:0000256" key="1">
    <source>
        <dbReference type="ARBA" id="ARBA00001052"/>
    </source>
</evidence>
<reference evidence="8" key="2">
    <citation type="journal article" date="2021" name="PeerJ">
        <title>Extensive microbial diversity within the chicken gut microbiome revealed by metagenomics and culture.</title>
        <authorList>
            <person name="Gilroy R."/>
            <person name="Ravi A."/>
            <person name="Getino M."/>
            <person name="Pursley I."/>
            <person name="Horton D.L."/>
            <person name="Alikhan N.F."/>
            <person name="Baker D."/>
            <person name="Gharbi K."/>
            <person name="Hall N."/>
            <person name="Watson M."/>
            <person name="Adriaenssens E.M."/>
            <person name="Foster-Nyarko E."/>
            <person name="Jarju S."/>
            <person name="Secka A."/>
            <person name="Antonio M."/>
            <person name="Oren A."/>
            <person name="Chaudhuri R.R."/>
            <person name="La Ragione R."/>
            <person name="Hildebrand F."/>
            <person name="Pallen M.J."/>
        </authorList>
    </citation>
    <scope>NUCLEOTIDE SEQUENCE</scope>
    <source>
        <strain evidence="8">ChiHjej12B11-29160</strain>
    </source>
</reference>
<dbReference type="PROSITE" id="PS00860">
    <property type="entry name" value="GTP_CYCLOHYDROL_1_2"/>
    <property type="match status" value="1"/>
</dbReference>
<dbReference type="SUPFAM" id="SSF55620">
    <property type="entry name" value="Tetrahydrobiopterin biosynthesis enzymes-like"/>
    <property type="match status" value="1"/>
</dbReference>